<gene>
    <name evidence="1" type="ORF">ENKO_17370</name>
</gene>
<organism evidence="1 2">
    <name type="scientific">Enterobacter kobei</name>
    <dbReference type="NCBI Taxonomy" id="208224"/>
    <lineage>
        <taxon>Bacteria</taxon>
        <taxon>Pseudomonadati</taxon>
        <taxon>Pseudomonadota</taxon>
        <taxon>Gammaproteobacteria</taxon>
        <taxon>Enterobacterales</taxon>
        <taxon>Enterobacteriaceae</taxon>
        <taxon>Enterobacter</taxon>
        <taxon>Enterobacter cloacae complex</taxon>
    </lineage>
</organism>
<evidence type="ECO:0000313" key="1">
    <source>
        <dbReference type="EMBL" id="BCU55143.1"/>
    </source>
</evidence>
<protein>
    <submittedName>
        <fullName evidence="1">Uncharacterized protein</fullName>
    </submittedName>
</protein>
<accession>A0AA86IPZ3</accession>
<name>A0AA86IPZ3_9ENTR</name>
<reference evidence="1" key="1">
    <citation type="submission" date="2021-04" db="EMBL/GenBank/DDBJ databases">
        <title>Difference and commonality of drug resistance evolution in various bacteria. and drug sensitivity profiles.</title>
        <authorList>
            <person name="Maeda T."/>
            <person name="Shibai A."/>
            <person name="Kawada K."/>
            <person name="Kotani H."/>
            <person name="Tarusawa Y."/>
            <person name="Tanabe K."/>
            <person name="Furusawa C."/>
        </authorList>
    </citation>
    <scope>NUCLEOTIDE SEQUENCE</scope>
    <source>
        <strain evidence="1">JCM 8580</strain>
    </source>
</reference>
<evidence type="ECO:0000313" key="2">
    <source>
        <dbReference type="Proteomes" id="UP000682928"/>
    </source>
</evidence>
<dbReference type="Proteomes" id="UP000682928">
    <property type="component" value="Chromosome"/>
</dbReference>
<dbReference type="EMBL" id="AP024590">
    <property type="protein sequence ID" value="BCU55143.1"/>
    <property type="molecule type" value="Genomic_DNA"/>
</dbReference>
<proteinExistence type="predicted"/>
<dbReference type="AlphaFoldDB" id="A0AA86IPZ3"/>
<sequence>MKIFTPVEARCFVASTWFNTTGLSKSEKLFAKAKEVVSGDRAEIMCQTGNAKYRQSAWKPNHDQI</sequence>